<name>A0ABW1NEB8_9ACTN</name>
<feature type="compositionally biased region" description="Low complexity" evidence="1">
    <location>
        <begin position="270"/>
        <end position="285"/>
    </location>
</feature>
<feature type="compositionally biased region" description="Gly residues" evidence="1">
    <location>
        <begin position="527"/>
        <end position="543"/>
    </location>
</feature>
<evidence type="ECO:0000256" key="2">
    <source>
        <dbReference type="SAM" id="Phobius"/>
    </source>
</evidence>
<feature type="compositionally biased region" description="Low complexity" evidence="1">
    <location>
        <begin position="148"/>
        <end position="160"/>
    </location>
</feature>
<sequence length="740" mass="76179">MVKVEPGRLREPAAWIMLALVCAEVLIAVVRLLFTSVTFGDWSVYTFTSLTSPVHTALALGAFFLATRFGPPAPRARLIHLGVIGVLGASALIGVVTLFGTLIGGGSIWVNAFSWVLTGVPGLLLSVLALLYALSVLPPAAPRPPRTPATAGFTPGMGAPHGPPPGGQMGSPQMGGPQGQQMGGPQMAGAQAAGPQVPGPQMVGQQMPGQQVSNPQLPNPQMPGPQMSGPQAFGTPPGYAEHPTPGGPQQFGGPQFPSPAEPHPYVAADQQPPQSDSYSPQHSQPLEFPPALYPAGGPQGESTDPQIPGSYAQQQAGTAYPSSGGGAFGTPPDAFTTGARQALPHSGQADQPPAYGQTGPQAPFSDQLAYGQSGPQLSPLDSSYGQSGPQVTPLDSSYGQSGPQVTPLDSSYGQSGPQVSPLDSSYGQTAPQLSPLDQPGYGQTGSQVSPLDQQQPGYGQSGPQVTPLDSTYGQSGSQVSPLDSSYGQQAAPVDQPQYGQSGPQVSPLDSSYGQTGPQASPLDQPGYAGGYPQGGEQFGGGYPTGEHGRPSEASPLYADGSDARAQQIAQAYQQAQNYQAQGGRAEQGSGGHGGETTGTQPVRTPDYASGYGNPFGHPQAPIDTGTYQSRADSVYGTPEPSYPAPAEPQPYPQPIPGWEEAPAERTVRFEQKAFQDDPLNAPLPSALPPSAPQPRRGDAIDPTAIYAPDRTPQATPEESPGRDQAQSGADQGAPWYGSDR</sequence>
<feature type="transmembrane region" description="Helical" evidence="2">
    <location>
        <begin position="78"/>
        <end position="103"/>
    </location>
</feature>
<feature type="transmembrane region" description="Helical" evidence="2">
    <location>
        <begin position="115"/>
        <end position="137"/>
    </location>
</feature>
<accession>A0ABW1NEB8</accession>
<organism evidence="3 4">
    <name type="scientific">Sphaerisporangium aureirubrum</name>
    <dbReference type="NCBI Taxonomy" id="1544736"/>
    <lineage>
        <taxon>Bacteria</taxon>
        <taxon>Bacillati</taxon>
        <taxon>Actinomycetota</taxon>
        <taxon>Actinomycetes</taxon>
        <taxon>Streptosporangiales</taxon>
        <taxon>Streptosporangiaceae</taxon>
        <taxon>Sphaerisporangium</taxon>
    </lineage>
</organism>
<feature type="compositionally biased region" description="Basic and acidic residues" evidence="1">
    <location>
        <begin position="662"/>
        <end position="675"/>
    </location>
</feature>
<proteinExistence type="predicted"/>
<feature type="compositionally biased region" description="Low complexity" evidence="1">
    <location>
        <begin position="453"/>
        <end position="464"/>
    </location>
</feature>
<dbReference type="EMBL" id="JBHSRF010000006">
    <property type="protein sequence ID" value="MFC6080872.1"/>
    <property type="molecule type" value="Genomic_DNA"/>
</dbReference>
<feature type="compositionally biased region" description="Polar residues" evidence="1">
    <location>
        <begin position="300"/>
        <end position="321"/>
    </location>
</feature>
<feature type="region of interest" description="Disordered" evidence="1">
    <location>
        <begin position="141"/>
        <end position="740"/>
    </location>
</feature>
<feature type="compositionally biased region" description="Pro residues" evidence="1">
    <location>
        <begin position="640"/>
        <end position="655"/>
    </location>
</feature>
<keyword evidence="2" id="KW-0472">Membrane</keyword>
<feature type="compositionally biased region" description="Low complexity" evidence="1">
    <location>
        <begin position="563"/>
        <end position="587"/>
    </location>
</feature>
<comment type="caution">
    <text evidence="3">The sequence shown here is derived from an EMBL/GenBank/DDBJ whole genome shotgun (WGS) entry which is preliminary data.</text>
</comment>
<feature type="transmembrane region" description="Helical" evidence="2">
    <location>
        <begin position="12"/>
        <end position="34"/>
    </location>
</feature>
<evidence type="ECO:0000256" key="1">
    <source>
        <dbReference type="SAM" id="MobiDB-lite"/>
    </source>
</evidence>
<feature type="compositionally biased region" description="Polar residues" evidence="1">
    <location>
        <begin position="373"/>
        <end position="432"/>
    </location>
</feature>
<dbReference type="Proteomes" id="UP001596137">
    <property type="component" value="Unassembled WGS sequence"/>
</dbReference>
<feature type="compositionally biased region" description="Low complexity" evidence="1">
    <location>
        <begin position="183"/>
        <end position="212"/>
    </location>
</feature>
<feature type="compositionally biased region" description="Polar residues" evidence="1">
    <location>
        <begin position="497"/>
        <end position="518"/>
    </location>
</feature>
<keyword evidence="4" id="KW-1185">Reference proteome</keyword>
<dbReference type="RefSeq" id="WP_380748083.1">
    <property type="nucleotide sequence ID" value="NZ_JBHSRF010000006.1"/>
</dbReference>
<keyword evidence="2" id="KW-0812">Transmembrane</keyword>
<feature type="transmembrane region" description="Helical" evidence="2">
    <location>
        <begin position="46"/>
        <end position="66"/>
    </location>
</feature>
<evidence type="ECO:0000313" key="3">
    <source>
        <dbReference type="EMBL" id="MFC6080872.1"/>
    </source>
</evidence>
<keyword evidence="2" id="KW-1133">Transmembrane helix</keyword>
<gene>
    <name evidence="3" type="ORF">ACFP1K_06845</name>
</gene>
<protein>
    <submittedName>
        <fullName evidence="3">Uncharacterized protein</fullName>
    </submittedName>
</protein>
<feature type="compositionally biased region" description="Polar residues" evidence="1">
    <location>
        <begin position="467"/>
        <end position="488"/>
    </location>
</feature>
<reference evidence="4" key="1">
    <citation type="journal article" date="2019" name="Int. J. Syst. Evol. Microbiol.">
        <title>The Global Catalogue of Microorganisms (GCM) 10K type strain sequencing project: providing services to taxonomists for standard genome sequencing and annotation.</title>
        <authorList>
            <consortium name="The Broad Institute Genomics Platform"/>
            <consortium name="The Broad Institute Genome Sequencing Center for Infectious Disease"/>
            <person name="Wu L."/>
            <person name="Ma J."/>
        </authorList>
    </citation>
    <scope>NUCLEOTIDE SEQUENCE [LARGE SCALE GENOMIC DNA]</scope>
    <source>
        <strain evidence="4">JCM 30346</strain>
    </source>
</reference>
<evidence type="ECO:0000313" key="4">
    <source>
        <dbReference type="Proteomes" id="UP001596137"/>
    </source>
</evidence>